<keyword evidence="2" id="KW-1185">Reference proteome</keyword>
<reference evidence="3" key="1">
    <citation type="submission" date="2024-02" db="UniProtKB">
        <authorList>
            <consortium name="WormBaseParasite"/>
        </authorList>
    </citation>
    <scope>IDENTIFICATION</scope>
</reference>
<feature type="transmembrane region" description="Helical" evidence="1">
    <location>
        <begin position="160"/>
        <end position="179"/>
    </location>
</feature>
<keyword evidence="1" id="KW-0812">Transmembrane</keyword>
<evidence type="ECO:0000313" key="3">
    <source>
        <dbReference type="WBParaSite" id="MBELARI_LOCUS21058"/>
    </source>
</evidence>
<feature type="transmembrane region" description="Helical" evidence="1">
    <location>
        <begin position="58"/>
        <end position="85"/>
    </location>
</feature>
<dbReference type="AlphaFoldDB" id="A0AAF3J7I2"/>
<organism evidence="2 3">
    <name type="scientific">Mesorhabditis belari</name>
    <dbReference type="NCBI Taxonomy" id="2138241"/>
    <lineage>
        <taxon>Eukaryota</taxon>
        <taxon>Metazoa</taxon>
        <taxon>Ecdysozoa</taxon>
        <taxon>Nematoda</taxon>
        <taxon>Chromadorea</taxon>
        <taxon>Rhabditida</taxon>
        <taxon>Rhabditina</taxon>
        <taxon>Rhabditomorpha</taxon>
        <taxon>Rhabditoidea</taxon>
        <taxon>Rhabditidae</taxon>
        <taxon>Mesorhabditinae</taxon>
        <taxon>Mesorhabditis</taxon>
    </lineage>
</organism>
<proteinExistence type="predicted"/>
<sequence>MFLLLHVPMMKNIYSRCDRTPATIGYKLIVFLAIVDEIQLVTHLYASIMMIFNLRTPVAPVLILGAFIDGAWFTTITLTFTITVFRFIVVAVDFLKYYFVTNIAFFVMTGINLCVFLAFFSLNISGLSREIFDFSEFGWWYAENCELSDFMMTIDLWGCSIFYCSSAVIYVLIFVYIFAKRKKNRNNQDIRSALQVRD</sequence>
<dbReference type="Proteomes" id="UP000887575">
    <property type="component" value="Unassembled WGS sequence"/>
</dbReference>
<accession>A0AAF3J7I2</accession>
<dbReference type="WBParaSite" id="MBELARI_LOCUS21058">
    <property type="protein sequence ID" value="MBELARI_LOCUS21058"/>
    <property type="gene ID" value="MBELARI_LOCUS21058"/>
</dbReference>
<keyword evidence="1" id="KW-1133">Transmembrane helix</keyword>
<protein>
    <submittedName>
        <fullName evidence="3">Uncharacterized protein</fullName>
    </submittedName>
</protein>
<name>A0AAF3J7I2_9BILA</name>
<feature type="transmembrane region" description="Helical" evidence="1">
    <location>
        <begin position="97"/>
        <end position="120"/>
    </location>
</feature>
<keyword evidence="1" id="KW-0472">Membrane</keyword>
<evidence type="ECO:0000256" key="1">
    <source>
        <dbReference type="SAM" id="Phobius"/>
    </source>
</evidence>
<feature type="transmembrane region" description="Helical" evidence="1">
    <location>
        <begin position="28"/>
        <end position="52"/>
    </location>
</feature>
<evidence type="ECO:0000313" key="2">
    <source>
        <dbReference type="Proteomes" id="UP000887575"/>
    </source>
</evidence>